<dbReference type="HOGENOM" id="CLU_103199_0_0_1"/>
<dbReference type="GeneID" id="25260387"/>
<evidence type="ECO:0000313" key="3">
    <source>
        <dbReference type="Proteomes" id="UP000029725"/>
    </source>
</evidence>
<reference evidence="2 3" key="1">
    <citation type="submission" date="2014-04" db="EMBL/GenBank/DDBJ databases">
        <title>A new species of microsporidia sheds light on the evolution of extreme parasitism.</title>
        <authorList>
            <person name="Haag K.L."/>
            <person name="James T.Y."/>
            <person name="Larsson R."/>
            <person name="Schaer T.M."/>
            <person name="Refardt D."/>
            <person name="Pombert J.-F."/>
            <person name="Ebert D."/>
        </authorList>
    </citation>
    <scope>NUCLEOTIDE SEQUENCE [LARGE SCALE GENOMIC DNA]</scope>
    <source>
        <strain evidence="2 3">UGP3</strain>
        <tissue evidence="2">Spores</tissue>
    </source>
</reference>
<evidence type="ECO:0000313" key="2">
    <source>
        <dbReference type="EMBL" id="KGG50727.1"/>
    </source>
</evidence>
<name>A0A098VNS3_9MICR</name>
<evidence type="ECO:0000256" key="1">
    <source>
        <dbReference type="SAM" id="Phobius"/>
    </source>
</evidence>
<keyword evidence="3" id="KW-1185">Reference proteome</keyword>
<keyword evidence="1" id="KW-0812">Transmembrane</keyword>
<protein>
    <submittedName>
        <fullName evidence="2">Uncharacterized protein</fullName>
    </submittedName>
</protein>
<dbReference type="VEuPathDB" id="MicrosporidiaDB:DI09_597p10"/>
<proteinExistence type="predicted"/>
<feature type="non-terminal residue" evidence="2">
    <location>
        <position position="173"/>
    </location>
</feature>
<comment type="caution">
    <text evidence="2">The sequence shown here is derived from an EMBL/GenBank/DDBJ whole genome shotgun (WGS) entry which is preliminary data.</text>
</comment>
<accession>A0A098VNS3</accession>
<dbReference type="Proteomes" id="UP000029725">
    <property type="component" value="Unassembled WGS sequence"/>
</dbReference>
<dbReference type="AlphaFoldDB" id="A0A098VNS3"/>
<sequence>QEQQSVQEQEQIHENLEDTNVFPAKSSPFGISHAVFNSLRVRFTKDFATTVVGRLNLNDAYTKYPVFVDIFRGEKLFATMNDVAEKLGYFSYFSYFSHLFFSPALINIYDLDEFDLEDMLHYLAYSGGAVGFMDLLGSSKMLKDIIFSFLAAHDLILQQWIYFARNFKKPSSL</sequence>
<dbReference type="RefSeq" id="XP_013237163.1">
    <property type="nucleotide sequence ID" value="XM_013381709.1"/>
</dbReference>
<keyword evidence="1" id="KW-0472">Membrane</keyword>
<feature type="non-terminal residue" evidence="2">
    <location>
        <position position="1"/>
    </location>
</feature>
<organism evidence="2 3">
    <name type="scientific">Mitosporidium daphniae</name>
    <dbReference type="NCBI Taxonomy" id="1485682"/>
    <lineage>
        <taxon>Eukaryota</taxon>
        <taxon>Fungi</taxon>
        <taxon>Fungi incertae sedis</taxon>
        <taxon>Microsporidia</taxon>
        <taxon>Mitosporidium</taxon>
    </lineage>
</organism>
<feature type="transmembrane region" description="Helical" evidence="1">
    <location>
        <begin position="89"/>
        <end position="108"/>
    </location>
</feature>
<feature type="transmembrane region" description="Helical" evidence="1">
    <location>
        <begin position="145"/>
        <end position="163"/>
    </location>
</feature>
<keyword evidence="1" id="KW-1133">Transmembrane helix</keyword>
<feature type="transmembrane region" description="Helical" evidence="1">
    <location>
        <begin position="120"/>
        <end position="138"/>
    </location>
</feature>
<gene>
    <name evidence="2" type="ORF">DI09_597p10</name>
</gene>
<dbReference type="EMBL" id="JMKJ01000547">
    <property type="protein sequence ID" value="KGG50727.1"/>
    <property type="molecule type" value="Genomic_DNA"/>
</dbReference>